<dbReference type="PANTHER" id="PTHR13479">
    <property type="entry name" value="30S RIBOSOMAL PROTEIN S18"/>
    <property type="match status" value="1"/>
</dbReference>
<keyword evidence="4" id="KW-0699">rRNA-binding</keyword>
<dbReference type="GO" id="GO:0006412">
    <property type="term" value="P:translation"/>
    <property type="evidence" value="ECO:0007669"/>
    <property type="project" value="UniProtKB-UniRule"/>
</dbReference>
<dbReference type="GO" id="GO:0003735">
    <property type="term" value="F:structural constituent of ribosome"/>
    <property type="evidence" value="ECO:0007669"/>
    <property type="project" value="InterPro"/>
</dbReference>
<dbReference type="PANTHER" id="PTHR13479:SF40">
    <property type="entry name" value="SMALL RIBOSOMAL SUBUNIT PROTEIN BS18M"/>
    <property type="match status" value="1"/>
</dbReference>
<comment type="similarity">
    <text evidence="1 4 5">Belongs to the bacterial ribosomal protein bS18 family.</text>
</comment>
<proteinExistence type="inferred from homology"/>
<organism evidence="6 7">
    <name type="scientific">Candidatus Kerfeldbacteria bacterium CG08_land_8_20_14_0_20_40_16</name>
    <dbReference type="NCBI Taxonomy" id="2014244"/>
    <lineage>
        <taxon>Bacteria</taxon>
        <taxon>Candidatus Kerfeldiibacteriota</taxon>
    </lineage>
</organism>
<dbReference type="Proteomes" id="UP000231542">
    <property type="component" value="Unassembled WGS sequence"/>
</dbReference>
<keyword evidence="4" id="KW-0694">RNA-binding</keyword>
<evidence type="ECO:0000256" key="4">
    <source>
        <dbReference type="HAMAP-Rule" id="MF_00270"/>
    </source>
</evidence>
<protein>
    <recommendedName>
        <fullName evidence="4">Small ribosomal subunit protein bS18</fullName>
    </recommendedName>
</protein>
<dbReference type="AlphaFoldDB" id="A0A2H0YXS2"/>
<comment type="subunit">
    <text evidence="4">Part of the 30S ribosomal subunit. Forms a tight heterodimer with protein bS6.</text>
</comment>
<comment type="caution">
    <text evidence="6">The sequence shown here is derived from an EMBL/GenBank/DDBJ whole genome shotgun (WGS) entry which is preliminary data.</text>
</comment>
<reference evidence="6 7" key="1">
    <citation type="submission" date="2017-09" db="EMBL/GenBank/DDBJ databases">
        <title>Depth-based differentiation of microbial function through sediment-hosted aquifers and enrichment of novel symbionts in the deep terrestrial subsurface.</title>
        <authorList>
            <person name="Probst A.J."/>
            <person name="Ladd B."/>
            <person name="Jarett J.K."/>
            <person name="Geller-Mcgrath D.E."/>
            <person name="Sieber C.M."/>
            <person name="Emerson J.B."/>
            <person name="Anantharaman K."/>
            <person name="Thomas B.C."/>
            <person name="Malmstrom R."/>
            <person name="Stieglmeier M."/>
            <person name="Klingl A."/>
            <person name="Woyke T."/>
            <person name="Ryan C.M."/>
            <person name="Banfield J.F."/>
        </authorList>
    </citation>
    <scope>NUCLEOTIDE SEQUENCE [LARGE SCALE GENOMIC DNA]</scope>
    <source>
        <strain evidence="6">CG08_land_8_20_14_0_20_40_16</strain>
    </source>
</reference>
<dbReference type="EMBL" id="PEXU01000038">
    <property type="protein sequence ID" value="PIS42533.1"/>
    <property type="molecule type" value="Genomic_DNA"/>
</dbReference>
<dbReference type="Pfam" id="PF01084">
    <property type="entry name" value="Ribosomal_S18"/>
    <property type="match status" value="1"/>
</dbReference>
<comment type="function">
    <text evidence="4">Binds as a heterodimer with protein bS6 to the central domain of the 16S rRNA, where it helps stabilize the platform of the 30S subunit.</text>
</comment>
<gene>
    <name evidence="4 6" type="primary">rpsR</name>
    <name evidence="6" type="ORF">COT24_03115</name>
</gene>
<evidence type="ECO:0000256" key="5">
    <source>
        <dbReference type="RuleBase" id="RU003910"/>
    </source>
</evidence>
<evidence type="ECO:0000256" key="3">
    <source>
        <dbReference type="ARBA" id="ARBA00023274"/>
    </source>
</evidence>
<dbReference type="HAMAP" id="MF_00270">
    <property type="entry name" value="Ribosomal_bS18"/>
    <property type="match status" value="1"/>
</dbReference>
<keyword evidence="3 4" id="KW-0687">Ribonucleoprotein</keyword>
<keyword evidence="2 4" id="KW-0689">Ribosomal protein</keyword>
<dbReference type="Gene3D" id="4.10.640.10">
    <property type="entry name" value="Ribosomal protein S18"/>
    <property type="match status" value="1"/>
</dbReference>
<sequence length="73" mass="8543">MANNLLKQKQCYFCANSIKEIDYKDAKNLQRFLSSYAKILPRKKTGTCAKHQRKLARAVKRARHMALIPYTTR</sequence>
<dbReference type="NCBIfam" id="TIGR00165">
    <property type="entry name" value="S18"/>
    <property type="match status" value="1"/>
</dbReference>
<dbReference type="InterPro" id="IPR001648">
    <property type="entry name" value="Ribosomal_bS18"/>
</dbReference>
<evidence type="ECO:0000256" key="1">
    <source>
        <dbReference type="ARBA" id="ARBA00005589"/>
    </source>
</evidence>
<dbReference type="GO" id="GO:0022627">
    <property type="term" value="C:cytosolic small ribosomal subunit"/>
    <property type="evidence" value="ECO:0007669"/>
    <property type="project" value="TreeGrafter"/>
</dbReference>
<dbReference type="SUPFAM" id="SSF46911">
    <property type="entry name" value="Ribosomal protein S18"/>
    <property type="match status" value="1"/>
</dbReference>
<evidence type="ECO:0000313" key="6">
    <source>
        <dbReference type="EMBL" id="PIS42533.1"/>
    </source>
</evidence>
<accession>A0A2H0YXS2</accession>
<name>A0A2H0YXS2_9BACT</name>
<evidence type="ECO:0000313" key="7">
    <source>
        <dbReference type="Proteomes" id="UP000231542"/>
    </source>
</evidence>
<evidence type="ECO:0000256" key="2">
    <source>
        <dbReference type="ARBA" id="ARBA00022980"/>
    </source>
</evidence>
<dbReference type="GO" id="GO:0070181">
    <property type="term" value="F:small ribosomal subunit rRNA binding"/>
    <property type="evidence" value="ECO:0007669"/>
    <property type="project" value="TreeGrafter"/>
</dbReference>
<dbReference type="InterPro" id="IPR036870">
    <property type="entry name" value="Ribosomal_bS18_sf"/>
</dbReference>
<dbReference type="PRINTS" id="PR00974">
    <property type="entry name" value="RIBOSOMALS18"/>
</dbReference>